<evidence type="ECO:0000313" key="1">
    <source>
        <dbReference type="EMBL" id="GFH31079.1"/>
    </source>
</evidence>
<comment type="caution">
    <text evidence="1">The sequence shown here is derived from an EMBL/GenBank/DDBJ whole genome shotgun (WGS) entry which is preliminary data.</text>
</comment>
<dbReference type="EMBL" id="BLLF01005353">
    <property type="protein sequence ID" value="GFH31079.1"/>
    <property type="molecule type" value="Genomic_DNA"/>
</dbReference>
<feature type="non-terminal residue" evidence="1">
    <location>
        <position position="35"/>
    </location>
</feature>
<protein>
    <submittedName>
        <fullName evidence="1">Uncharacterized protein</fullName>
    </submittedName>
</protein>
<accession>A0A6A0ADV7</accession>
<dbReference type="Proteomes" id="UP000485058">
    <property type="component" value="Unassembled WGS sequence"/>
</dbReference>
<keyword evidence="2" id="KW-1185">Reference proteome</keyword>
<feature type="non-terminal residue" evidence="1">
    <location>
        <position position="1"/>
    </location>
</feature>
<evidence type="ECO:0000313" key="2">
    <source>
        <dbReference type="Proteomes" id="UP000485058"/>
    </source>
</evidence>
<dbReference type="AlphaFoldDB" id="A0A6A0ADV7"/>
<organism evidence="1 2">
    <name type="scientific">Haematococcus lacustris</name>
    <name type="common">Green alga</name>
    <name type="synonym">Haematococcus pluvialis</name>
    <dbReference type="NCBI Taxonomy" id="44745"/>
    <lineage>
        <taxon>Eukaryota</taxon>
        <taxon>Viridiplantae</taxon>
        <taxon>Chlorophyta</taxon>
        <taxon>core chlorophytes</taxon>
        <taxon>Chlorophyceae</taxon>
        <taxon>CS clade</taxon>
        <taxon>Chlamydomonadales</taxon>
        <taxon>Haematococcaceae</taxon>
        <taxon>Haematococcus</taxon>
    </lineage>
</organism>
<sequence>MLRAGESLLPEIKHFIEGMTSQQKAKLKVRLRLGA</sequence>
<proteinExistence type="predicted"/>
<gene>
    <name evidence="1" type="ORF">HaLaN_30047</name>
</gene>
<name>A0A6A0ADV7_HAELA</name>
<reference evidence="1 2" key="1">
    <citation type="submission" date="2020-02" db="EMBL/GenBank/DDBJ databases">
        <title>Draft genome sequence of Haematococcus lacustris strain NIES-144.</title>
        <authorList>
            <person name="Morimoto D."/>
            <person name="Nakagawa S."/>
            <person name="Yoshida T."/>
            <person name="Sawayama S."/>
        </authorList>
    </citation>
    <scope>NUCLEOTIDE SEQUENCE [LARGE SCALE GENOMIC DNA]</scope>
    <source>
        <strain evidence="1 2">NIES-144</strain>
    </source>
</reference>